<dbReference type="AlphaFoldDB" id="A0A1E8F0S6"/>
<dbReference type="OrthoDB" id="9779910at2"/>
<protein>
    <submittedName>
        <fullName evidence="2">Orotate phosphoribosyltransferase</fullName>
        <ecNumber evidence="2">2.4.2.10</ecNumber>
    </submittedName>
</protein>
<dbReference type="EC" id="2.4.2.10" evidence="2"/>
<dbReference type="Proteomes" id="UP000175744">
    <property type="component" value="Unassembled WGS sequence"/>
</dbReference>
<organism evidence="2 3">
    <name type="scientific">Clostridium acetireducens DSM 10703</name>
    <dbReference type="NCBI Taxonomy" id="1121290"/>
    <lineage>
        <taxon>Bacteria</taxon>
        <taxon>Bacillati</taxon>
        <taxon>Bacillota</taxon>
        <taxon>Clostridia</taxon>
        <taxon>Eubacteriales</taxon>
        <taxon>Clostridiaceae</taxon>
        <taxon>Clostridium</taxon>
    </lineage>
</organism>
<evidence type="ECO:0000313" key="2">
    <source>
        <dbReference type="EMBL" id="OFI07053.1"/>
    </source>
</evidence>
<dbReference type="EMBL" id="LZFO01000005">
    <property type="protein sequence ID" value="OFI07053.1"/>
    <property type="molecule type" value="Genomic_DNA"/>
</dbReference>
<dbReference type="Pfam" id="PF00156">
    <property type="entry name" value="Pribosyltran"/>
    <property type="match status" value="1"/>
</dbReference>
<keyword evidence="2" id="KW-0328">Glycosyltransferase</keyword>
<reference evidence="2 3" key="1">
    <citation type="submission" date="2016-06" db="EMBL/GenBank/DDBJ databases">
        <title>Genome sequence of Clostridium acetireducens DSM 10703.</title>
        <authorList>
            <person name="Poehlein A."/>
            <person name="Fluechter S."/>
            <person name="Duerre P."/>
            <person name="Daniel R."/>
        </authorList>
    </citation>
    <scope>NUCLEOTIDE SEQUENCE [LARGE SCALE GENOMIC DNA]</scope>
    <source>
        <strain evidence="2 3">DSM 10703</strain>
    </source>
</reference>
<evidence type="ECO:0000313" key="3">
    <source>
        <dbReference type="Proteomes" id="UP000175744"/>
    </source>
</evidence>
<name>A0A1E8F0S6_9CLOT</name>
<evidence type="ECO:0000259" key="1">
    <source>
        <dbReference type="Pfam" id="PF00156"/>
    </source>
</evidence>
<dbReference type="InterPro" id="IPR029057">
    <property type="entry name" value="PRTase-like"/>
</dbReference>
<dbReference type="STRING" id="1121290.CLAOCE_04580"/>
<dbReference type="CDD" id="cd06223">
    <property type="entry name" value="PRTases_typeI"/>
    <property type="match status" value="1"/>
</dbReference>
<dbReference type="GO" id="GO:0004588">
    <property type="term" value="F:orotate phosphoribosyltransferase activity"/>
    <property type="evidence" value="ECO:0007669"/>
    <property type="project" value="UniProtKB-EC"/>
</dbReference>
<dbReference type="Gene3D" id="3.40.50.2020">
    <property type="match status" value="1"/>
</dbReference>
<dbReference type="SUPFAM" id="SSF53271">
    <property type="entry name" value="PRTase-like"/>
    <property type="match status" value="1"/>
</dbReference>
<dbReference type="InterPro" id="IPR000836">
    <property type="entry name" value="PRTase_dom"/>
</dbReference>
<keyword evidence="2" id="KW-0808">Transferase</keyword>
<sequence length="196" mass="22152">MEGDCLMKKDKINNILYLKSYNSYWIYDDCMKVHNPEFDDFSSKILNFKKRDRHAVGFFYSVLFNIFSDLPDRENIVLVAVPSHTSAGGCGSFEEVIDKLCNALGFINGKMCLKRVATIQKLSHGGRRNKNIHMQTIKVDKINILKGKKVILLDDVTTTGNSMLACEDLLRGLGVSGICKFVLAKTKSRHRKVSNI</sequence>
<keyword evidence="3" id="KW-1185">Reference proteome</keyword>
<feature type="domain" description="Phosphoribosyltransferase" evidence="1">
    <location>
        <begin position="71"/>
        <end position="189"/>
    </location>
</feature>
<accession>A0A1E8F0S6</accession>
<gene>
    <name evidence="2" type="primary">pyrE_1</name>
    <name evidence="2" type="ORF">CLOACE_04580</name>
</gene>
<proteinExistence type="predicted"/>
<comment type="caution">
    <text evidence="2">The sequence shown here is derived from an EMBL/GenBank/DDBJ whole genome shotgun (WGS) entry which is preliminary data.</text>
</comment>